<comment type="caution">
    <text evidence="2">The sequence shown here is derived from an EMBL/GenBank/DDBJ whole genome shotgun (WGS) entry which is preliminary data.</text>
</comment>
<feature type="compositionally biased region" description="Basic residues" evidence="1">
    <location>
        <begin position="539"/>
        <end position="562"/>
    </location>
</feature>
<evidence type="ECO:0000256" key="1">
    <source>
        <dbReference type="SAM" id="MobiDB-lite"/>
    </source>
</evidence>
<dbReference type="AlphaFoldDB" id="A0A388TIP2"/>
<sequence>MPADRKTVNFTYKTSAAVDRNANYLMEMLKFMPGYERKGFTSTDTSEDYEQYGKTAADGTPIFGKVAGLGKAYGNAYGMSGLQFTSDNAADFENLDGSTQEQPLNTWVGSVWAKIQGSLKNENRSYYEIMMDGADNLSPEQAFASLAVMLESRTRVNSAMTEIFGSPDENDAVRLATFNRWYDESGLATDPVKSGFFQFFMNANESFLSHILPMYGQSNEFVESTLDKTRLQNFLTSMKQKIAQYIGISEVQLDNPGSASQLSGDRRAAFEIWRAWLNPENSMPTADQNTGLKETDWGKQVYEKLQGEMDKIIHQNIAGRVAYRQRYEQYKKDKEEYEEKIEEEEKIELEQEKAAQKKRAEEKALLEKIAEQNRAAAKANTGQTQQAKPAAAPPPPAASAIPAPPPKQKSAPARQMQVSNQGTPKAPASPTAKAATKVAASKPVKLTTAAAPSRKITTASAPAKVVAKKAAATKASVPAAVASKPILRVRKGASPSVTSKKAVSRTAPAANTRPTTSVSVSKKSSLTKTSVRATGSISRRIKVGRARRRRSRRMFASKSVFK</sequence>
<dbReference type="EMBL" id="BGZO01000040">
    <property type="protein sequence ID" value="GBR76681.1"/>
    <property type="molecule type" value="Genomic_DNA"/>
</dbReference>
<reference evidence="2 3" key="1">
    <citation type="journal article" date="2019" name="ISME J.">
        <title>Genome analyses of uncultured TG2/ZB3 bacteria in 'Margulisbacteria' specifically attached to ectosymbiotic spirochetes of protists in the termite gut.</title>
        <authorList>
            <person name="Utami Y.D."/>
            <person name="Kuwahara H."/>
            <person name="Igai K."/>
            <person name="Murakami T."/>
            <person name="Sugaya K."/>
            <person name="Morikawa T."/>
            <person name="Nagura Y."/>
            <person name="Yuki M."/>
            <person name="Deevong P."/>
            <person name="Inoue T."/>
            <person name="Kihara K."/>
            <person name="Lo N."/>
            <person name="Yamada A."/>
            <person name="Ohkuma M."/>
            <person name="Hongoh Y."/>
        </authorList>
    </citation>
    <scope>NUCLEOTIDE SEQUENCE [LARGE SCALE GENOMIC DNA]</scope>
    <source>
        <strain evidence="2">NkOx7-02</strain>
    </source>
</reference>
<organism evidence="2 3">
    <name type="scientific">Candidatus Termititenax persephonae</name>
    <dbReference type="NCBI Taxonomy" id="2218525"/>
    <lineage>
        <taxon>Bacteria</taxon>
        <taxon>Bacillati</taxon>
        <taxon>Candidatus Margulisiibacteriota</taxon>
        <taxon>Candidatus Termititenacia</taxon>
        <taxon>Candidatus Termititenacales</taxon>
        <taxon>Candidatus Termititenacaceae</taxon>
        <taxon>Candidatus Termititenax</taxon>
    </lineage>
</organism>
<name>A0A388TIP2_9BACT</name>
<feature type="compositionally biased region" description="Pro residues" evidence="1">
    <location>
        <begin position="391"/>
        <end position="407"/>
    </location>
</feature>
<evidence type="ECO:0000313" key="3">
    <source>
        <dbReference type="Proteomes" id="UP000275925"/>
    </source>
</evidence>
<evidence type="ECO:0000313" key="2">
    <source>
        <dbReference type="EMBL" id="GBR76681.1"/>
    </source>
</evidence>
<accession>A0A388TIP2</accession>
<protein>
    <submittedName>
        <fullName evidence="2">Uncharacterized protein</fullName>
    </submittedName>
</protein>
<keyword evidence="3" id="KW-1185">Reference proteome</keyword>
<feature type="region of interest" description="Disordered" evidence="1">
    <location>
        <begin position="491"/>
        <end position="562"/>
    </location>
</feature>
<gene>
    <name evidence="2" type="ORF">NO2_1192</name>
</gene>
<feature type="compositionally biased region" description="Low complexity" evidence="1">
    <location>
        <begin position="505"/>
        <end position="531"/>
    </location>
</feature>
<dbReference type="Proteomes" id="UP000275925">
    <property type="component" value="Unassembled WGS sequence"/>
</dbReference>
<feature type="compositionally biased region" description="Low complexity" evidence="1">
    <location>
        <begin position="424"/>
        <end position="445"/>
    </location>
</feature>
<feature type="region of interest" description="Disordered" evidence="1">
    <location>
        <begin position="371"/>
        <end position="462"/>
    </location>
</feature>
<proteinExistence type="predicted"/>